<dbReference type="Pfam" id="PF13432">
    <property type="entry name" value="TPR_16"/>
    <property type="match status" value="2"/>
</dbReference>
<feature type="repeat" description="TPR" evidence="3">
    <location>
        <begin position="77"/>
        <end position="110"/>
    </location>
</feature>
<keyword evidence="5" id="KW-1185">Reference proteome</keyword>
<dbReference type="SMART" id="SM00028">
    <property type="entry name" value="TPR"/>
    <property type="match status" value="6"/>
</dbReference>
<dbReference type="Gene3D" id="3.40.50.2000">
    <property type="entry name" value="Glycogen Phosphorylase B"/>
    <property type="match status" value="1"/>
</dbReference>
<gene>
    <name evidence="4" type="ORF">CCR94_11245</name>
</gene>
<evidence type="ECO:0000256" key="3">
    <source>
        <dbReference type="PROSITE-ProRule" id="PRU00339"/>
    </source>
</evidence>
<feature type="repeat" description="TPR" evidence="3">
    <location>
        <begin position="43"/>
        <end position="76"/>
    </location>
</feature>
<dbReference type="AlphaFoldDB" id="A0A2S6N885"/>
<dbReference type="Proteomes" id="UP000239089">
    <property type="component" value="Unassembled WGS sequence"/>
</dbReference>
<dbReference type="Pfam" id="PF07719">
    <property type="entry name" value="TPR_2"/>
    <property type="match status" value="1"/>
</dbReference>
<keyword evidence="1" id="KW-0677">Repeat</keyword>
<dbReference type="PANTHER" id="PTHR44943:SF8">
    <property type="entry name" value="TPR REPEAT-CONTAINING PROTEIN MJ0263"/>
    <property type="match status" value="1"/>
</dbReference>
<sequence length="562" mass="61872">MMHLAAGAFPDRLNFGVSRHVQGDLAGASRAYEQLLRDFGPHAEVSRLLGVLAAQAGDRARALDLLGEALALQPNHAVALDNRGVILKDLRRYDAALADFDRALALEPDSLPILNNRAIALLAAEKWDAAAFAYESVLARAPDHAGAWNDRGLALKNLGRTDEALASFDRALAVRPGFADALNNRGVLLKELKRFDEALAAYDAALALSPDYADAHHNRGNVFVELDRQDEAGACYDRALALKPGDPEIMFSVANFLLRMGRFAEGWRLYESRFARACVTDRFSRRGLPRRLVEGAPINGLRLFMFWEQGLGDVLQFCRFAKLAAEQGAHVSVAAPRRLHRLLSTLGAGVVWLDQDEAPEQFDAHLPLMSAPALLCAGPESWGALAPYLRAEPERVAYWREKIDQGLPQAGQRIGVAWRTNLATSAGRDRGFDPALLKILAERPGVRLISLHRREQGDALPPPEARIEILENFDAGPDAFLDTAAVMETLDLIVTCDTSIAHLAGALGRPTWLALKHVAEWRWLRTRTDTPWYPSVRLFRQPAPGDWAAVFRAMAARLPSKL</sequence>
<dbReference type="InterPro" id="IPR011990">
    <property type="entry name" value="TPR-like_helical_dom_sf"/>
</dbReference>
<evidence type="ECO:0000256" key="1">
    <source>
        <dbReference type="ARBA" id="ARBA00022737"/>
    </source>
</evidence>
<name>A0A2S6N885_9HYPH</name>
<comment type="caution">
    <text evidence="4">The sequence shown here is derived from an EMBL/GenBank/DDBJ whole genome shotgun (WGS) entry which is preliminary data.</text>
</comment>
<dbReference type="InterPro" id="IPR019734">
    <property type="entry name" value="TPR_rpt"/>
</dbReference>
<dbReference type="Gene3D" id="1.25.40.10">
    <property type="entry name" value="Tetratricopeptide repeat domain"/>
    <property type="match status" value="3"/>
</dbReference>
<reference evidence="4 5" key="1">
    <citation type="journal article" date="2018" name="Arch. Microbiol.">
        <title>New insights into the metabolic potential of the phototrophic purple bacterium Rhodopila globiformis DSM 161(T) from its draft genome sequence and evidence for a vanadium-dependent nitrogenase.</title>
        <authorList>
            <person name="Imhoff J.F."/>
            <person name="Rahn T."/>
            <person name="Kunzel S."/>
            <person name="Neulinger S.C."/>
        </authorList>
    </citation>
    <scope>NUCLEOTIDE SEQUENCE [LARGE SCALE GENOMIC DNA]</scope>
    <source>
        <strain evidence="4 5">DSM 16996</strain>
    </source>
</reference>
<keyword evidence="2 3" id="KW-0802">TPR repeat</keyword>
<dbReference type="SUPFAM" id="SSF48452">
    <property type="entry name" value="TPR-like"/>
    <property type="match status" value="1"/>
</dbReference>
<dbReference type="SUPFAM" id="SSF53756">
    <property type="entry name" value="UDP-Glycosyltransferase/glycogen phosphorylase"/>
    <property type="match status" value="1"/>
</dbReference>
<dbReference type="InterPro" id="IPR013105">
    <property type="entry name" value="TPR_2"/>
</dbReference>
<feature type="repeat" description="TPR" evidence="3">
    <location>
        <begin position="179"/>
        <end position="212"/>
    </location>
</feature>
<evidence type="ECO:0000256" key="2">
    <source>
        <dbReference type="ARBA" id="ARBA00022803"/>
    </source>
</evidence>
<dbReference type="PROSITE" id="PS50005">
    <property type="entry name" value="TPR"/>
    <property type="match status" value="5"/>
</dbReference>
<dbReference type="PROSITE" id="PS50293">
    <property type="entry name" value="TPR_REGION"/>
    <property type="match status" value="2"/>
</dbReference>
<organism evidence="4 5">
    <name type="scientific">Rhodoblastus sphagnicola</name>
    <dbReference type="NCBI Taxonomy" id="333368"/>
    <lineage>
        <taxon>Bacteria</taxon>
        <taxon>Pseudomonadati</taxon>
        <taxon>Pseudomonadota</taxon>
        <taxon>Alphaproteobacteria</taxon>
        <taxon>Hyphomicrobiales</taxon>
        <taxon>Rhodoblastaceae</taxon>
        <taxon>Rhodoblastus</taxon>
    </lineage>
</organism>
<dbReference type="InterPro" id="IPR051685">
    <property type="entry name" value="Ycf3/AcsC/BcsC/TPR_MFPF"/>
</dbReference>
<dbReference type="Pfam" id="PF13181">
    <property type="entry name" value="TPR_8"/>
    <property type="match status" value="1"/>
</dbReference>
<accession>A0A2S6N885</accession>
<dbReference type="PANTHER" id="PTHR44943">
    <property type="entry name" value="CELLULOSE SYNTHASE OPERON PROTEIN C"/>
    <property type="match status" value="1"/>
</dbReference>
<dbReference type="EMBL" id="NHSJ01000071">
    <property type="protein sequence ID" value="PPQ30832.1"/>
    <property type="molecule type" value="Genomic_DNA"/>
</dbReference>
<evidence type="ECO:0000313" key="4">
    <source>
        <dbReference type="EMBL" id="PPQ30832.1"/>
    </source>
</evidence>
<feature type="repeat" description="TPR" evidence="3">
    <location>
        <begin position="145"/>
        <end position="178"/>
    </location>
</feature>
<proteinExistence type="predicted"/>
<evidence type="ECO:0000313" key="5">
    <source>
        <dbReference type="Proteomes" id="UP000239089"/>
    </source>
</evidence>
<protein>
    <submittedName>
        <fullName evidence="4">Uncharacterized protein</fullName>
    </submittedName>
</protein>
<feature type="repeat" description="TPR" evidence="3">
    <location>
        <begin position="213"/>
        <end position="246"/>
    </location>
</feature>